<dbReference type="Proteomes" id="UP000005435">
    <property type="component" value="Chromosome"/>
</dbReference>
<dbReference type="Gene3D" id="3.60.40.10">
    <property type="entry name" value="PPM-type phosphatase domain"/>
    <property type="match status" value="1"/>
</dbReference>
<keyword evidence="2" id="KW-1133">Transmembrane helix</keyword>
<dbReference type="PANTHER" id="PTHR43156">
    <property type="entry name" value="STAGE II SPORULATION PROTEIN E-RELATED"/>
    <property type="match status" value="1"/>
</dbReference>
<feature type="transmembrane region" description="Helical" evidence="2">
    <location>
        <begin position="214"/>
        <end position="238"/>
    </location>
</feature>
<keyword evidence="2" id="KW-0812">Transmembrane</keyword>
<feature type="domain" description="PPM-type phosphatase" evidence="3">
    <location>
        <begin position="583"/>
        <end position="793"/>
    </location>
</feature>
<dbReference type="Pfam" id="PF19732">
    <property type="entry name" value="SpoIIE_N"/>
    <property type="match status" value="1"/>
</dbReference>
<dbReference type="AlphaFoldDB" id="G8M2N9"/>
<evidence type="ECO:0000259" key="3">
    <source>
        <dbReference type="PROSITE" id="PS51746"/>
    </source>
</evidence>
<dbReference type="InterPro" id="IPR014221">
    <property type="entry name" value="SpoII_E"/>
</dbReference>
<feature type="transmembrane region" description="Helical" evidence="2">
    <location>
        <begin position="269"/>
        <end position="285"/>
    </location>
</feature>
<dbReference type="OrthoDB" id="9763774at2"/>
<accession>G8M2N9</accession>
<dbReference type="Pfam" id="PF07228">
    <property type="entry name" value="SpoIIE"/>
    <property type="match status" value="1"/>
</dbReference>
<keyword evidence="1" id="KW-0378">Hydrolase</keyword>
<dbReference type="EMBL" id="CP003065">
    <property type="protein sequence ID" value="AEV67113.1"/>
    <property type="molecule type" value="Genomic_DNA"/>
</dbReference>
<feature type="transmembrane region" description="Helical" evidence="2">
    <location>
        <begin position="244"/>
        <end position="262"/>
    </location>
</feature>
<gene>
    <name evidence="4" type="ordered locus">Clocl_0382</name>
</gene>
<name>G8M2N9_ACECE</name>
<dbReference type="PANTHER" id="PTHR43156:SF2">
    <property type="entry name" value="STAGE II SPORULATION PROTEIN E"/>
    <property type="match status" value="1"/>
</dbReference>
<dbReference type="InterPro" id="IPR001932">
    <property type="entry name" value="PPM-type_phosphatase-like_dom"/>
</dbReference>
<dbReference type="SMART" id="SM00331">
    <property type="entry name" value="PP2C_SIG"/>
    <property type="match status" value="1"/>
</dbReference>
<dbReference type="eggNOG" id="COG2208">
    <property type="taxonomic scope" value="Bacteria"/>
</dbReference>
<feature type="transmembrane region" description="Helical" evidence="2">
    <location>
        <begin position="148"/>
        <end position="165"/>
    </location>
</feature>
<dbReference type="STRING" id="720554.Clocl_0382"/>
<dbReference type="PROSITE" id="PS51746">
    <property type="entry name" value="PPM_2"/>
    <property type="match status" value="1"/>
</dbReference>
<dbReference type="InterPro" id="IPR045768">
    <property type="entry name" value="SpoIIE_N"/>
</dbReference>
<dbReference type="SUPFAM" id="SSF81606">
    <property type="entry name" value="PP2C-like"/>
    <property type="match status" value="1"/>
</dbReference>
<dbReference type="HOGENOM" id="CLU_017349_0_0_9"/>
<sequence length="798" mass="87755">MKTHAIAYPRLGNVEKVYERTKEEVSLNVPISRSSILILLISFLLGRVSLFQGFMPFGIAFFMAAASTGTSRILMTLAVAAGMITGGGFEQVYITIASIIIFSALEKLFSNKKNEFSVSVMAFVSVIIPQMVMVILQGFLLYDTLKGICYSGLVFALVFIFKYSISIIEESKKRNVLSNEEMISIAMLMTLTLAGIGNIELAGINLINVAGILAILLFSMVSGPGVGAAVGVIVGLVVNIINPSITMVIASYAFCGLLCGVFKNLGKAGVCLGFVAANALFTFYINGSTEVLIYIKDILAAVSIAMLIPKKYVDKTVGYFALAAVGIRDKSCYSARIKELTIERLNKFSKAFAELSKTFREISETAAATSKQDISSLFDRVADKVCKDCSLCLHCWDRNFYNTYQVMFKIIEKLEDKGYIDEKDIPDYFMDRCERISDFVKQVNNVYELFKVNLVWKNRVGESRGLMSQHLDGLSKVIANLANEINYDVKFKGDLEDKLLVELDKAGIKANDAVIFQNKWGKNEVTIFHKGCGGTRNCINTIEKVASEVIGRRMVKERNECVQNHKNGICTLKLVEEETFRVTTGVAKIGKYESGVSGDNYTFMNTGDGKYILALSDGMGSGRKAECQSRAAISLLEQFMETGFDKDTAVKLINSILVLKSDDDSFATIDLSSIDLYDGKVEFVKIGAVSTYIKRPDRVETVKAVSLPAGILCDIETELICKNVDNGDFIIMVTDGVIDSFKTNEDGEKSLIKYIEGIDNLNPQGIADSIINKAYSNCGNQAMDDMTVLVAKVWKKVG</sequence>
<evidence type="ECO:0000256" key="1">
    <source>
        <dbReference type="ARBA" id="ARBA00022801"/>
    </source>
</evidence>
<evidence type="ECO:0000313" key="5">
    <source>
        <dbReference type="Proteomes" id="UP000005435"/>
    </source>
</evidence>
<dbReference type="KEGG" id="ccl:Clocl_0382"/>
<dbReference type="InterPro" id="IPR052016">
    <property type="entry name" value="Bact_Sigma-Reg"/>
</dbReference>
<evidence type="ECO:0000313" key="4">
    <source>
        <dbReference type="EMBL" id="AEV67113.1"/>
    </source>
</evidence>
<dbReference type="GO" id="GO:0004722">
    <property type="term" value="F:protein serine/threonine phosphatase activity"/>
    <property type="evidence" value="ECO:0007669"/>
    <property type="project" value="InterPro"/>
</dbReference>
<feature type="transmembrane region" description="Helical" evidence="2">
    <location>
        <begin position="185"/>
        <end position="207"/>
    </location>
</feature>
<protein>
    <submittedName>
        <fullName evidence="4">Stage II sporulation protein E</fullName>
    </submittedName>
</protein>
<evidence type="ECO:0000256" key="2">
    <source>
        <dbReference type="SAM" id="Phobius"/>
    </source>
</evidence>
<dbReference type="InterPro" id="IPR036457">
    <property type="entry name" value="PPM-type-like_dom_sf"/>
</dbReference>
<keyword evidence="5" id="KW-1185">Reference proteome</keyword>
<dbReference type="NCBIfam" id="TIGR02865">
    <property type="entry name" value="spore_II_E"/>
    <property type="match status" value="1"/>
</dbReference>
<proteinExistence type="predicted"/>
<reference evidence="4 5" key="2">
    <citation type="journal article" date="2012" name="Stand. Genomic Sci.">
        <title>Complete Genome Sequence of Clostridium clariflavum DSM 19732.</title>
        <authorList>
            <person name="Izquierdo J.A."/>
            <person name="Goodwin L."/>
            <person name="Davenport K.W."/>
            <person name="Teshima H."/>
            <person name="Bruce D."/>
            <person name="Detter C."/>
            <person name="Tapia R."/>
            <person name="Han S."/>
            <person name="Land M."/>
            <person name="Hauser L."/>
            <person name="Jeffries C.D."/>
            <person name="Han J."/>
            <person name="Pitluck S."/>
            <person name="Nolan M."/>
            <person name="Chen A."/>
            <person name="Huntemann M."/>
            <person name="Mavromatis K."/>
            <person name="Mikhailova N."/>
            <person name="Liolios K."/>
            <person name="Woyke T."/>
            <person name="Lynd L.R."/>
        </authorList>
    </citation>
    <scope>NUCLEOTIDE SEQUENCE [LARGE SCALE GENOMIC DNA]</scope>
    <source>
        <strain evidence="5">DSM 19732 / NBRC 101661 / EBR45</strain>
    </source>
</reference>
<dbReference type="RefSeq" id="WP_014253745.1">
    <property type="nucleotide sequence ID" value="NC_016627.1"/>
</dbReference>
<feature type="transmembrane region" description="Helical" evidence="2">
    <location>
        <begin position="36"/>
        <end position="65"/>
    </location>
</feature>
<feature type="transmembrane region" description="Helical" evidence="2">
    <location>
        <begin position="77"/>
        <end position="104"/>
    </location>
</feature>
<organism evidence="4 5">
    <name type="scientific">Acetivibrio clariflavus (strain DSM 19732 / NBRC 101661 / EBR45)</name>
    <name type="common">Clostridium clariflavum</name>
    <dbReference type="NCBI Taxonomy" id="720554"/>
    <lineage>
        <taxon>Bacteria</taxon>
        <taxon>Bacillati</taxon>
        <taxon>Bacillota</taxon>
        <taxon>Clostridia</taxon>
        <taxon>Eubacteriales</taxon>
        <taxon>Oscillospiraceae</taxon>
        <taxon>Acetivibrio</taxon>
    </lineage>
</organism>
<reference evidence="5" key="1">
    <citation type="submission" date="2011-12" db="EMBL/GenBank/DDBJ databases">
        <title>Complete sequence of Clostridium clariflavum DSM 19732.</title>
        <authorList>
            <consortium name="US DOE Joint Genome Institute"/>
            <person name="Lucas S."/>
            <person name="Han J."/>
            <person name="Lapidus A."/>
            <person name="Cheng J.-F."/>
            <person name="Goodwin L."/>
            <person name="Pitluck S."/>
            <person name="Peters L."/>
            <person name="Teshima H."/>
            <person name="Detter J.C."/>
            <person name="Han C."/>
            <person name="Tapia R."/>
            <person name="Land M."/>
            <person name="Hauser L."/>
            <person name="Kyrpides N."/>
            <person name="Ivanova N."/>
            <person name="Pagani I."/>
            <person name="Kitzmiller T."/>
            <person name="Lynd L."/>
            <person name="Izquierdo J."/>
            <person name="Woyke T."/>
        </authorList>
    </citation>
    <scope>NUCLEOTIDE SEQUENCE [LARGE SCALE GENOMIC DNA]</scope>
    <source>
        <strain evidence="5">DSM 19732 / NBRC 101661 / EBR45</strain>
    </source>
</reference>
<keyword evidence="2" id="KW-0472">Membrane</keyword>
<feature type="transmembrane region" description="Helical" evidence="2">
    <location>
        <begin position="116"/>
        <end position="136"/>
    </location>
</feature>